<dbReference type="InterPro" id="IPR019546">
    <property type="entry name" value="TAT_signal_bac_arc"/>
</dbReference>
<dbReference type="AlphaFoldDB" id="A0A2J6XBD1"/>
<dbReference type="GO" id="GO:0016788">
    <property type="term" value="F:hydrolase activity, acting on ester bonds"/>
    <property type="evidence" value="ECO:0007669"/>
    <property type="project" value="InterPro"/>
</dbReference>
<dbReference type="InterPro" id="IPR006311">
    <property type="entry name" value="TAT_signal"/>
</dbReference>
<protein>
    <submittedName>
        <fullName evidence="1">Multifunctional 2',3'-cyclic-nucleotide 2'-phosphodiesterase/5'-nucleotidase/3'-nucleotidase</fullName>
    </submittedName>
</protein>
<dbReference type="Proteomes" id="UP000243376">
    <property type="component" value="Unassembled WGS sequence"/>
</dbReference>
<sequence length="71" mass="7843">MEKISRRRFLKGTVALGAGALLSIYSDGSFRLALAQENPAFRMRILHTNDHHARIEPVFSGNNPVHGGVSR</sequence>
<accession>A0A2J6XBD1</accession>
<feature type="non-terminal residue" evidence="1">
    <location>
        <position position="71"/>
    </location>
</feature>
<gene>
    <name evidence="1" type="ORF">C0184_02905</name>
</gene>
<name>A0A2J6XBD1_9CHLR</name>
<dbReference type="PROSITE" id="PS00785">
    <property type="entry name" value="5_NUCLEOTIDASE_1"/>
    <property type="match status" value="1"/>
</dbReference>
<proteinExistence type="predicted"/>
<evidence type="ECO:0000313" key="1">
    <source>
        <dbReference type="EMBL" id="PMP85006.1"/>
    </source>
</evidence>
<dbReference type="GO" id="GO:0046872">
    <property type="term" value="F:metal ion binding"/>
    <property type="evidence" value="ECO:0007669"/>
    <property type="project" value="InterPro"/>
</dbReference>
<dbReference type="GO" id="GO:0000166">
    <property type="term" value="F:nucleotide binding"/>
    <property type="evidence" value="ECO:0007669"/>
    <property type="project" value="InterPro"/>
</dbReference>
<dbReference type="NCBIfam" id="TIGR01409">
    <property type="entry name" value="TAT_signal_seq"/>
    <property type="match status" value="1"/>
</dbReference>
<comment type="caution">
    <text evidence="1">The sequence shown here is derived from an EMBL/GenBank/DDBJ whole genome shotgun (WGS) entry which is preliminary data.</text>
</comment>
<evidence type="ECO:0000313" key="2">
    <source>
        <dbReference type="Proteomes" id="UP000243376"/>
    </source>
</evidence>
<dbReference type="InterPro" id="IPR006146">
    <property type="entry name" value="5'-Nucleotdase_CS"/>
</dbReference>
<dbReference type="PROSITE" id="PS51318">
    <property type="entry name" value="TAT"/>
    <property type="match status" value="1"/>
</dbReference>
<dbReference type="Pfam" id="PF10518">
    <property type="entry name" value="TAT_signal"/>
    <property type="match status" value="1"/>
</dbReference>
<reference evidence="1 2" key="1">
    <citation type="submission" date="2018-01" db="EMBL/GenBank/DDBJ databases">
        <title>Metagenomic assembled genomes from two thermal pools in the Uzon Caldera, Kamchatka, Russia.</title>
        <authorList>
            <person name="Wilkins L."/>
            <person name="Ettinger C."/>
        </authorList>
    </citation>
    <scope>NUCLEOTIDE SEQUENCE [LARGE SCALE GENOMIC DNA]</scope>
    <source>
        <strain evidence="1">ZAV-02</strain>
    </source>
</reference>
<organism evidence="1 2">
    <name type="scientific">Chloroflexus aggregans</name>
    <dbReference type="NCBI Taxonomy" id="152260"/>
    <lineage>
        <taxon>Bacteria</taxon>
        <taxon>Bacillati</taxon>
        <taxon>Chloroflexota</taxon>
        <taxon>Chloroflexia</taxon>
        <taxon>Chloroflexales</taxon>
        <taxon>Chloroflexineae</taxon>
        <taxon>Chloroflexaceae</taxon>
        <taxon>Chloroflexus</taxon>
    </lineage>
</organism>
<dbReference type="EMBL" id="PNIQ01000195">
    <property type="protein sequence ID" value="PMP85006.1"/>
    <property type="molecule type" value="Genomic_DNA"/>
</dbReference>